<keyword evidence="2" id="KW-1185">Reference proteome</keyword>
<protein>
    <submittedName>
        <fullName evidence="1">Uncharacterized protein</fullName>
    </submittedName>
</protein>
<reference evidence="1 2" key="1">
    <citation type="journal article" date="2019" name="Sci. Rep.">
        <title>Orb-weaving spider Araneus ventricosus genome elucidates the spidroin gene catalogue.</title>
        <authorList>
            <person name="Kono N."/>
            <person name="Nakamura H."/>
            <person name="Ohtoshi R."/>
            <person name="Moran D.A.P."/>
            <person name="Shinohara A."/>
            <person name="Yoshida Y."/>
            <person name="Fujiwara M."/>
            <person name="Mori M."/>
            <person name="Tomita M."/>
            <person name="Arakawa K."/>
        </authorList>
    </citation>
    <scope>NUCLEOTIDE SEQUENCE [LARGE SCALE GENOMIC DNA]</scope>
</reference>
<organism evidence="1 2">
    <name type="scientific">Araneus ventricosus</name>
    <name type="common">Orbweaver spider</name>
    <name type="synonym">Epeira ventricosa</name>
    <dbReference type="NCBI Taxonomy" id="182803"/>
    <lineage>
        <taxon>Eukaryota</taxon>
        <taxon>Metazoa</taxon>
        <taxon>Ecdysozoa</taxon>
        <taxon>Arthropoda</taxon>
        <taxon>Chelicerata</taxon>
        <taxon>Arachnida</taxon>
        <taxon>Araneae</taxon>
        <taxon>Araneomorphae</taxon>
        <taxon>Entelegynae</taxon>
        <taxon>Araneoidea</taxon>
        <taxon>Araneidae</taxon>
        <taxon>Araneus</taxon>
    </lineage>
</organism>
<sequence length="129" mass="14581">MSLSAERVKNCKSISHPIVNLPPSKAGNRTLDSCESEKSWKSGKIRSSHRETLEGIQIMGEHFCFLDTGDFSPCLGTMAFFMEDHGQLRYGKSFVNSVLPALYWSAFYLVSLFPRITSNSVTRRTRVKK</sequence>
<proteinExistence type="predicted"/>
<evidence type="ECO:0000313" key="2">
    <source>
        <dbReference type="Proteomes" id="UP000499080"/>
    </source>
</evidence>
<name>A0A4Y2FLZ6_ARAVE</name>
<accession>A0A4Y2FLZ6</accession>
<gene>
    <name evidence="1" type="ORF">AVEN_261159_1</name>
</gene>
<dbReference type="Proteomes" id="UP000499080">
    <property type="component" value="Unassembled WGS sequence"/>
</dbReference>
<comment type="caution">
    <text evidence="1">The sequence shown here is derived from an EMBL/GenBank/DDBJ whole genome shotgun (WGS) entry which is preliminary data.</text>
</comment>
<evidence type="ECO:0000313" key="1">
    <source>
        <dbReference type="EMBL" id="GBM42183.1"/>
    </source>
</evidence>
<dbReference type="EMBL" id="BGPR01000989">
    <property type="protein sequence ID" value="GBM42183.1"/>
    <property type="molecule type" value="Genomic_DNA"/>
</dbReference>
<dbReference type="AlphaFoldDB" id="A0A4Y2FLZ6"/>